<protein>
    <submittedName>
        <fullName evidence="2">Uncharacterized protein</fullName>
    </submittedName>
</protein>
<feature type="region of interest" description="Disordered" evidence="1">
    <location>
        <begin position="52"/>
        <end position="74"/>
    </location>
</feature>
<keyword evidence="3" id="KW-1185">Reference proteome</keyword>
<sequence>APAQNFQTPIQAEIIDAAPTQDTQQLGTSRKSGCHSHVDPQSAILALCSSRDSHSSLPAPGNFTQPLKSADSHGLKATERFSKLIIQ</sequence>
<organism evidence="2 3">
    <name type="scientific">Marmota monax</name>
    <name type="common">Woodchuck</name>
    <dbReference type="NCBI Taxonomy" id="9995"/>
    <lineage>
        <taxon>Eukaryota</taxon>
        <taxon>Metazoa</taxon>
        <taxon>Chordata</taxon>
        <taxon>Craniata</taxon>
        <taxon>Vertebrata</taxon>
        <taxon>Euteleostomi</taxon>
        <taxon>Mammalia</taxon>
        <taxon>Eutheria</taxon>
        <taxon>Euarchontoglires</taxon>
        <taxon>Glires</taxon>
        <taxon>Rodentia</taxon>
        <taxon>Sciuromorpha</taxon>
        <taxon>Sciuridae</taxon>
        <taxon>Xerinae</taxon>
        <taxon>Marmotini</taxon>
        <taxon>Marmota</taxon>
    </lineage>
</organism>
<name>A0A5E4BW70_MARMO</name>
<feature type="non-terminal residue" evidence="2">
    <location>
        <position position="1"/>
    </location>
</feature>
<evidence type="ECO:0000313" key="3">
    <source>
        <dbReference type="Proteomes" id="UP000335636"/>
    </source>
</evidence>
<evidence type="ECO:0000313" key="2">
    <source>
        <dbReference type="EMBL" id="VTJ73735.1"/>
    </source>
</evidence>
<gene>
    <name evidence="2" type="ORF">MONAX_5E039265</name>
</gene>
<accession>A0A5E4BW70</accession>
<feature type="region of interest" description="Disordered" evidence="1">
    <location>
        <begin position="17"/>
        <end position="37"/>
    </location>
</feature>
<feature type="compositionally biased region" description="Polar residues" evidence="1">
    <location>
        <begin position="20"/>
        <end position="31"/>
    </location>
</feature>
<dbReference type="Proteomes" id="UP000335636">
    <property type="component" value="Unassembled WGS sequence"/>
</dbReference>
<proteinExistence type="predicted"/>
<dbReference type="AlphaFoldDB" id="A0A5E4BW70"/>
<evidence type="ECO:0000256" key="1">
    <source>
        <dbReference type="SAM" id="MobiDB-lite"/>
    </source>
</evidence>
<comment type="caution">
    <text evidence="2">The sequence shown here is derived from an EMBL/GenBank/DDBJ whole genome shotgun (WGS) entry which is preliminary data.</text>
</comment>
<dbReference type="EMBL" id="CABDUW010000694">
    <property type="protein sequence ID" value="VTJ73735.1"/>
    <property type="molecule type" value="Genomic_DNA"/>
</dbReference>
<reference evidence="2" key="1">
    <citation type="submission" date="2019-04" db="EMBL/GenBank/DDBJ databases">
        <authorList>
            <person name="Alioto T."/>
            <person name="Alioto T."/>
        </authorList>
    </citation>
    <scope>NUCLEOTIDE SEQUENCE [LARGE SCALE GENOMIC DNA]</scope>
</reference>